<dbReference type="InterPro" id="IPR041677">
    <property type="entry name" value="DNA2/NAM7_AAA_11"/>
</dbReference>
<dbReference type="GeneID" id="70579851"/>
<dbReference type="EMBL" id="AP024085">
    <property type="protein sequence ID" value="BCL57700.1"/>
    <property type="molecule type" value="Genomic_DNA"/>
</dbReference>
<keyword evidence="5" id="KW-0067">ATP-binding</keyword>
<name>A0A7I8E1M7_9FIRM</name>
<evidence type="ECO:0000256" key="3">
    <source>
        <dbReference type="ARBA" id="ARBA00022801"/>
    </source>
</evidence>
<dbReference type="Proteomes" id="UP000593842">
    <property type="component" value="Chromosome"/>
</dbReference>
<evidence type="ECO:0000256" key="6">
    <source>
        <dbReference type="SAM" id="Coils"/>
    </source>
</evidence>
<sequence>MNTTKYMIIIKGEIKTRDVKFLEQDDASHKMNVTFNNRKTYSYTLDSVEFLENPKFLDPRKYHLSKDGKNFFSVEAIYEFVGKDATYIHVCFKNNVERDYYKSQLDIQESYLNKKDAANVFDYIKEISKLSNLKNESNGEQLLPKKFKKISFLRSDVALTKYLNPKSLKKSIDGEYMPIFPFGCNNSQYVAVKRAMENQISVIQGPPGTGKTQTILNIIANILIQGKTVQVVSNNNSATENVFEKLSSSKYNLGFIVATLGKSDNKTNFISNQKTNYPDFTSWKSDDIQDGFMQQVQEKSKKLKTVFDKQERLAQLNQELNRLKIERKYFNEYLNETNVTVDYTKYKRSMKSNKWMKLWQECQSISEVKKDINFFLKLKFFFKYGLYNFSIYSLEISQIITTFQAFYYETRENEILKELDDITAYLNNTSNHLLDNLTNDSMKFLKNYLANKYEKNTYRQLFTSEDFLKNPYDILNEYPVILSTTFSSRDSLNDNVVYDYVIMDESSQVDIATGALAMSCAKNMVIVGDTNQLPNVVDKHTEIRADVIFNQYNLSKGYRFTNSFLQSVLEVMPNVTQTMLREHYRCHPKIIEFCNQKFYRGNLIIMTEDHGEKDVLKVIKTVKGNHSRNHFSQRQIDIIKNEIIPNDITNKKETGIISPYNNQVQSLKEQIDGIEQATVHKFQGKEKDTIIISTVEDEITDFVDDPYLLNVAVSRAKKKLILVVTGNEQNKERNIMDLIDYIQYNNFEVVESNVYSIFDYLYKQYTKERKLFLNKNNRKLEYDSENLMYTLLEEILKNDDYKMLDFVCHFPVNMLIKNPYLLNDDECLYAMNPATHVDFLVYNRVSKRAILAIEVDGYAFHQKETAQAKRDLLKNHIFELYYIPLLRFTTTGSGEREKIINMLNKILNIGDLK</sequence>
<keyword evidence="3" id="KW-0378">Hydrolase</keyword>
<dbReference type="InterPro" id="IPR050534">
    <property type="entry name" value="Coronavir_polyprotein_1ab"/>
</dbReference>
<organism evidence="10 11">
    <name type="scientific">Faecalibacillus intestinalis</name>
    <dbReference type="NCBI Taxonomy" id="1982626"/>
    <lineage>
        <taxon>Bacteria</taxon>
        <taxon>Bacillati</taxon>
        <taxon>Bacillota</taxon>
        <taxon>Erysipelotrichia</taxon>
        <taxon>Erysipelotrichales</taxon>
        <taxon>Coprobacillaceae</taxon>
        <taxon>Faecalibacillus</taxon>
    </lineage>
</organism>
<comment type="similarity">
    <text evidence="1">Belongs to the DNA2/NAM7 helicase family.</text>
</comment>
<evidence type="ECO:0000256" key="2">
    <source>
        <dbReference type="ARBA" id="ARBA00022741"/>
    </source>
</evidence>
<evidence type="ECO:0000313" key="10">
    <source>
        <dbReference type="EMBL" id="BCL57700.1"/>
    </source>
</evidence>
<evidence type="ECO:0000256" key="5">
    <source>
        <dbReference type="ARBA" id="ARBA00022840"/>
    </source>
</evidence>
<dbReference type="Pfam" id="PF13086">
    <property type="entry name" value="AAA_11"/>
    <property type="match status" value="1"/>
</dbReference>
<dbReference type="Pfam" id="PF10881">
    <property type="entry name" value="DUF2726"/>
    <property type="match status" value="1"/>
</dbReference>
<dbReference type="PANTHER" id="PTHR43788">
    <property type="entry name" value="DNA2/NAM7 HELICASE FAMILY MEMBER"/>
    <property type="match status" value="1"/>
</dbReference>
<dbReference type="InterPro" id="IPR041679">
    <property type="entry name" value="DNA2/NAM7-like_C"/>
</dbReference>
<dbReference type="RefSeq" id="WP_200765321.1">
    <property type="nucleotide sequence ID" value="NZ_AP024085.1"/>
</dbReference>
<keyword evidence="4 10" id="KW-0347">Helicase</keyword>
<dbReference type="InterPro" id="IPR047187">
    <property type="entry name" value="SF1_C_Upf1"/>
</dbReference>
<keyword evidence="6" id="KW-0175">Coiled coil</keyword>
<keyword evidence="2" id="KW-0547">Nucleotide-binding</keyword>
<evidence type="ECO:0000259" key="8">
    <source>
        <dbReference type="Pfam" id="PF13086"/>
    </source>
</evidence>
<dbReference type="GO" id="GO:0016787">
    <property type="term" value="F:hydrolase activity"/>
    <property type="evidence" value="ECO:0007669"/>
    <property type="project" value="UniProtKB-KW"/>
</dbReference>
<evidence type="ECO:0000259" key="9">
    <source>
        <dbReference type="Pfam" id="PF13087"/>
    </source>
</evidence>
<dbReference type="CDD" id="cd18808">
    <property type="entry name" value="SF1_C_Upf1"/>
    <property type="match status" value="1"/>
</dbReference>
<evidence type="ECO:0000256" key="4">
    <source>
        <dbReference type="ARBA" id="ARBA00022806"/>
    </source>
</evidence>
<dbReference type="InterPro" id="IPR024402">
    <property type="entry name" value="DUF2726"/>
</dbReference>
<dbReference type="KEGG" id="fit:Fi14EGH31_14120"/>
<dbReference type="GO" id="GO:0043139">
    <property type="term" value="F:5'-3' DNA helicase activity"/>
    <property type="evidence" value="ECO:0007669"/>
    <property type="project" value="TreeGrafter"/>
</dbReference>
<evidence type="ECO:0000259" key="7">
    <source>
        <dbReference type="Pfam" id="PF10881"/>
    </source>
</evidence>
<dbReference type="Pfam" id="PF13087">
    <property type="entry name" value="AAA_12"/>
    <property type="match status" value="1"/>
</dbReference>
<dbReference type="PANTHER" id="PTHR43788:SF8">
    <property type="entry name" value="DNA-BINDING PROTEIN SMUBP-2"/>
    <property type="match status" value="1"/>
</dbReference>
<accession>A0A7I8E1M7</accession>
<evidence type="ECO:0000313" key="11">
    <source>
        <dbReference type="Proteomes" id="UP000593842"/>
    </source>
</evidence>
<dbReference type="InterPro" id="IPR027417">
    <property type="entry name" value="P-loop_NTPase"/>
</dbReference>
<dbReference type="SUPFAM" id="SSF52540">
    <property type="entry name" value="P-loop containing nucleoside triphosphate hydrolases"/>
    <property type="match status" value="1"/>
</dbReference>
<reference evidence="11" key="1">
    <citation type="submission" date="2020-09" db="EMBL/GenBank/DDBJ databases">
        <title>Complete genome sequencing of Faecalibacillus intestinalis strain 14EGH31.</title>
        <authorList>
            <person name="Sakamoto M."/>
            <person name="Murakami T."/>
            <person name="Mori H."/>
        </authorList>
    </citation>
    <scope>NUCLEOTIDE SEQUENCE [LARGE SCALE GENOMIC DNA]</scope>
    <source>
        <strain evidence="11">14EGH31</strain>
    </source>
</reference>
<dbReference type="Gene3D" id="3.40.50.300">
    <property type="entry name" value="P-loop containing nucleotide triphosphate hydrolases"/>
    <property type="match status" value="3"/>
</dbReference>
<feature type="domain" description="DNA2/NAM7 helicase helicase" evidence="8">
    <location>
        <begin position="184"/>
        <end position="537"/>
    </location>
</feature>
<protein>
    <submittedName>
        <fullName evidence="10">DNA helicase</fullName>
    </submittedName>
</protein>
<feature type="domain" description="DUF2726" evidence="7">
    <location>
        <begin position="778"/>
        <end position="905"/>
    </location>
</feature>
<dbReference type="GO" id="GO:0005524">
    <property type="term" value="F:ATP binding"/>
    <property type="evidence" value="ECO:0007669"/>
    <property type="project" value="UniProtKB-KW"/>
</dbReference>
<evidence type="ECO:0000256" key="1">
    <source>
        <dbReference type="ARBA" id="ARBA00007913"/>
    </source>
</evidence>
<feature type="coiled-coil region" evidence="6">
    <location>
        <begin position="293"/>
        <end position="333"/>
    </location>
</feature>
<feature type="domain" description="DNA2/NAM7 helicase-like C-terminal" evidence="9">
    <location>
        <begin position="563"/>
        <end position="723"/>
    </location>
</feature>
<gene>
    <name evidence="10" type="ORF">Fi14EGH31_14120</name>
</gene>
<dbReference type="CDD" id="cd17934">
    <property type="entry name" value="DEXXQc_Upf1-like"/>
    <property type="match status" value="1"/>
</dbReference>
<proteinExistence type="inferred from homology"/>
<dbReference type="AlphaFoldDB" id="A0A7I8E1M7"/>